<evidence type="ECO:0000313" key="6">
    <source>
        <dbReference type="Proteomes" id="UP001346149"/>
    </source>
</evidence>
<feature type="compositionally biased region" description="Low complexity" evidence="4">
    <location>
        <begin position="615"/>
        <end position="633"/>
    </location>
</feature>
<feature type="coiled-coil region" evidence="3">
    <location>
        <begin position="382"/>
        <end position="507"/>
    </location>
</feature>
<dbReference type="InterPro" id="IPR008587">
    <property type="entry name" value="FPP_plant"/>
</dbReference>
<accession>A0AAN7KZY6</accession>
<sequence>MEKRKWFGKKKSSDKSSSGSESSESRSSLDKESDMQEQFNATPSHSNQSPEVTSKVMFHTDEANEIVKSLTEKLSAALVNVSAKEELVKQHAKVTEEAVAGWEKAENELAILKDQLDSSTKRSSSLEDRLNHVDGALKECVRQLRLAREEQEQQVQVAIVKHSQEWESTKLKLENQIIELQTKLEEITNTTAHLDFHEKVKFLEKQNIALKLELQQQSEELEIRTIERDLSTQAAEMASKQNLESIKKVAKLEAECRKLRKCSMVLNDNKSAAASSSFYVESLTDSQSDSGERLTALDADTCKSSGSDQWASALITELDQFKNEKGVCSFSKNAAKSPVQIDLMDDFLEMEKLALHETKKFEESGTVMKGMSDVESSLRAELDKMVSRTVQLEQKLEKLEEENAELKMALMKSQESGEAAHLQLIEALMKLEDLQGELQIANDTKQSIESQLMKMEADALTLSSKVESLEREVNKEKELSVQIAEKYQLLEEELMQKQQELDAQQTLSAENNLPKIKQEDLTVAAGRLAVCQKTILSLRKQLESLATLEDFLIDTTSIPDFSPGGQIAPRANGELWKLHSNETFSPKLEMGPVNTASENLGQSLIRNENGKLPVSSLSPASSSAAASMTQMSSDKSRNGFAKFFSRTKNGIQLDI</sequence>
<proteinExistence type="inferred from homology"/>
<protein>
    <recommendedName>
        <fullName evidence="7">Filament-like plant protein</fullName>
    </recommendedName>
</protein>
<dbReference type="PANTHER" id="PTHR31580:SF5">
    <property type="entry name" value="FILAMENT-LIKE PLANT PROTEIN 1-RELATED"/>
    <property type="match status" value="1"/>
</dbReference>
<keyword evidence="6" id="KW-1185">Reference proteome</keyword>
<dbReference type="Pfam" id="PF05911">
    <property type="entry name" value="FPP"/>
    <property type="match status" value="3"/>
</dbReference>
<feature type="compositionally biased region" description="Basic and acidic residues" evidence="4">
    <location>
        <begin position="23"/>
        <end position="34"/>
    </location>
</feature>
<dbReference type="Proteomes" id="UP001346149">
    <property type="component" value="Unassembled WGS sequence"/>
</dbReference>
<feature type="region of interest" description="Disordered" evidence="4">
    <location>
        <begin position="1"/>
        <end position="52"/>
    </location>
</feature>
<evidence type="ECO:0000256" key="3">
    <source>
        <dbReference type="SAM" id="Coils"/>
    </source>
</evidence>
<feature type="compositionally biased region" description="Polar residues" evidence="4">
    <location>
        <begin position="36"/>
        <end position="52"/>
    </location>
</feature>
<organism evidence="5 6">
    <name type="scientific">Trapa natans</name>
    <name type="common">Water chestnut</name>
    <dbReference type="NCBI Taxonomy" id="22666"/>
    <lineage>
        <taxon>Eukaryota</taxon>
        <taxon>Viridiplantae</taxon>
        <taxon>Streptophyta</taxon>
        <taxon>Embryophyta</taxon>
        <taxon>Tracheophyta</taxon>
        <taxon>Spermatophyta</taxon>
        <taxon>Magnoliopsida</taxon>
        <taxon>eudicotyledons</taxon>
        <taxon>Gunneridae</taxon>
        <taxon>Pentapetalae</taxon>
        <taxon>rosids</taxon>
        <taxon>malvids</taxon>
        <taxon>Myrtales</taxon>
        <taxon>Lythraceae</taxon>
        <taxon>Trapa</taxon>
    </lineage>
</organism>
<reference evidence="5 6" key="1">
    <citation type="journal article" date="2023" name="Hortic Res">
        <title>Pangenome of water caltrop reveals structural variations and asymmetric subgenome divergence after allopolyploidization.</title>
        <authorList>
            <person name="Zhang X."/>
            <person name="Chen Y."/>
            <person name="Wang L."/>
            <person name="Yuan Y."/>
            <person name="Fang M."/>
            <person name="Shi L."/>
            <person name="Lu R."/>
            <person name="Comes H.P."/>
            <person name="Ma Y."/>
            <person name="Chen Y."/>
            <person name="Huang G."/>
            <person name="Zhou Y."/>
            <person name="Zheng Z."/>
            <person name="Qiu Y."/>
        </authorList>
    </citation>
    <scope>NUCLEOTIDE SEQUENCE [LARGE SCALE GENOMIC DNA]</scope>
    <source>
        <strain evidence="5">F231</strain>
    </source>
</reference>
<feature type="compositionally biased region" description="Basic residues" evidence="4">
    <location>
        <begin position="1"/>
        <end position="12"/>
    </location>
</feature>
<feature type="coiled-coil region" evidence="3">
    <location>
        <begin position="102"/>
        <end position="129"/>
    </location>
</feature>
<dbReference type="AlphaFoldDB" id="A0AAN7KZY6"/>
<comment type="similarity">
    <text evidence="1">Belongs to the FPP family.</text>
</comment>
<feature type="coiled-coil region" evidence="3">
    <location>
        <begin position="163"/>
        <end position="220"/>
    </location>
</feature>
<gene>
    <name evidence="5" type="ORF">SAY86_004949</name>
</gene>
<keyword evidence="2 3" id="KW-0175">Coiled coil</keyword>
<evidence type="ECO:0000313" key="5">
    <source>
        <dbReference type="EMBL" id="KAK4776261.1"/>
    </source>
</evidence>
<dbReference type="EMBL" id="JAXQNO010000018">
    <property type="protein sequence ID" value="KAK4776261.1"/>
    <property type="molecule type" value="Genomic_DNA"/>
</dbReference>
<evidence type="ECO:0000256" key="4">
    <source>
        <dbReference type="SAM" id="MobiDB-lite"/>
    </source>
</evidence>
<evidence type="ECO:0000256" key="2">
    <source>
        <dbReference type="ARBA" id="ARBA00023054"/>
    </source>
</evidence>
<comment type="caution">
    <text evidence="5">The sequence shown here is derived from an EMBL/GenBank/DDBJ whole genome shotgun (WGS) entry which is preliminary data.</text>
</comment>
<name>A0AAN7KZY6_TRANT</name>
<evidence type="ECO:0008006" key="7">
    <source>
        <dbReference type="Google" id="ProtNLM"/>
    </source>
</evidence>
<dbReference type="PANTHER" id="PTHR31580">
    <property type="entry name" value="FILAMENT-LIKE PLANT PROTEIN 4"/>
    <property type="match status" value="1"/>
</dbReference>
<evidence type="ECO:0000256" key="1">
    <source>
        <dbReference type="ARBA" id="ARBA00005921"/>
    </source>
</evidence>
<feature type="region of interest" description="Disordered" evidence="4">
    <location>
        <begin position="611"/>
        <end position="633"/>
    </location>
</feature>